<feature type="region of interest" description="Disordered" evidence="1">
    <location>
        <begin position="626"/>
        <end position="654"/>
    </location>
</feature>
<dbReference type="GO" id="GO:0099122">
    <property type="term" value="F:RNA polymerase II C-terminal domain binding"/>
    <property type="evidence" value="ECO:0007669"/>
    <property type="project" value="InterPro"/>
</dbReference>
<feature type="compositionally biased region" description="Polar residues" evidence="1">
    <location>
        <begin position="305"/>
        <end position="330"/>
    </location>
</feature>
<feature type="compositionally biased region" description="Polar residues" evidence="1">
    <location>
        <begin position="346"/>
        <end position="364"/>
    </location>
</feature>
<feature type="compositionally biased region" description="Polar residues" evidence="1">
    <location>
        <begin position="711"/>
        <end position="749"/>
    </location>
</feature>
<accession>A0A7S3V8P5</accession>
<sequence>MNQTHGGSMADDRSTPFSTNVGITATKISTYIGNSSNSNSNTNLKLPIMGMNNTLTEQLNGISLTAMDMNASNGHLSQATEAQSQRNGSLENHDTSTSSESSSLPITYRVAWGKSSNAFTITLVVPKHVNNKNQGQGQGTDASKPFFQKIEPNSAENLNNGEETHVLRIPLSYLVNLSNQTSASSSDFDPSTSWLDRSTLRARLRDGGSAVGLESHHIYQAVAAVEESAIRMAEWVPHGSESIKADVLISDGFVSVAASVPVQVPNTNNNKEFTNSHCLARNDSDLVATAPSFASLSIKNGGDPSISQQNGPSFSSTSGFSNDHNNNIRESSASSLSISNGLFSSPNAKGSTSHMSMYTSNASSDPWDANANTSNNRNNRSENSRQQFANDQFHGRNSQKPSRNYTNTPDRNMNVNMSMNMENRSKNPYGILSHGGPVNANQLFSSSMMGPPPPSQPINDMMNMNMNVNISANNSNHNHNNNRSDIVMSMDSRPDPSSIVKPMLAMGFTRMECDAAVNAIKNLALSNMREQSQQQQQQIMSHPNSPMQLQPIIHSMPGERQRHQSFSSASSGSSNVFVNNDHSHKQNDHNKGISISEAQLMMPSHDNQQRQISGEDILGYVLNNGKGGNGLPKTRSSSSRILGGEGHGHGHHIDQNHTVHEHHAGGANVWDQMSMSGSTSSDEQQRSLSSGGSSNGPVWGNAGKLKVVKSEGNTMSWPESPGQLSHQQQHELSNSNQVSESHWNNNDANGPQKMMKVLNIPPEMNAFVFHCNSHTREECLERGLFGCPSGGQYGPHSKAKKGDLLFLADFSAWTVTGIFTAKSDAGLNYEKNAWNGRFPWQIKVEPWIDLRTVHIDKVNEIIGLASGSKLNMLTKDQLMSLVTSREFGPCVPPHLFKLKPMPQPQVLKTVLDVPTLRGENTSQTMNSTVKPSLGSRGIKYNKAPASIGNNDEHPATAMHRLKLITSWFDSIANQVLTMNEVYNNKKVSPKKDCEKNKAVLDDTIIAAIKSCASSGQSWPLMSFSYVRSAVADIFDQWLFFAHATENGPGKDNNDNAEKLVNSWTKQGRSSSSNGKAKEDVVLLLRIPGANAYVKSLLHSETGASALAVPDQIADVLASRFILDVENISIEVRKTQVSLMKIGGENYIKSISDKTLGMKLNETLTKRSMYEDDIDNKAIVRIEWHTKSSIAQGRPPQVQKIYKIHYDALRRTYMALADEDPDMTHFLSRLFVLLCRYDLIGDVTSRCHVVIPTMASSAMVENFGISHECFSSPLNLSCNSFNSTIFSDIDKYFGSLGSFFEFSPFAGSFQVNPPFGGDDSLNLMFDHIFALLQHSKGDNNALSFLVIIKDASDSFISHVKSSPYCRRVVSLESSLKYKANTQHKDTVSASRKQPKKSDDNSAVEGSCPPSISTSLIWLQNDLGYDLWTPSNEKVNQVLQGFHAHAHPSNSNAVIFA</sequence>
<evidence type="ECO:0000256" key="1">
    <source>
        <dbReference type="SAM" id="MobiDB-lite"/>
    </source>
</evidence>
<dbReference type="SMART" id="SM00767">
    <property type="entry name" value="DCD"/>
    <property type="match status" value="1"/>
</dbReference>
<protein>
    <recommendedName>
        <fullName evidence="2">DCD domain-containing protein</fullName>
    </recommendedName>
</protein>
<dbReference type="InterPro" id="IPR022035">
    <property type="entry name" value="PCIF1_WW"/>
</dbReference>
<feature type="compositionally biased region" description="Polar residues" evidence="1">
    <location>
        <begin position="671"/>
        <end position="696"/>
    </location>
</feature>
<dbReference type="InterPro" id="IPR039881">
    <property type="entry name" value="PCIF1-like"/>
</dbReference>
<dbReference type="Pfam" id="PF10539">
    <property type="entry name" value="Dev_Cell_Death"/>
    <property type="match status" value="1"/>
</dbReference>
<feature type="domain" description="DCD" evidence="2">
    <location>
        <begin position="762"/>
        <end position="889"/>
    </location>
</feature>
<dbReference type="PANTHER" id="PTHR21727">
    <property type="entry name" value="PHOSPHORYLATED CTD INTERACTING FACTOR 1"/>
    <property type="match status" value="1"/>
</dbReference>
<organism evidence="3">
    <name type="scientific">Chaetoceros debilis</name>
    <dbReference type="NCBI Taxonomy" id="122233"/>
    <lineage>
        <taxon>Eukaryota</taxon>
        <taxon>Sar</taxon>
        <taxon>Stramenopiles</taxon>
        <taxon>Ochrophyta</taxon>
        <taxon>Bacillariophyta</taxon>
        <taxon>Coscinodiscophyceae</taxon>
        <taxon>Chaetocerotophycidae</taxon>
        <taxon>Chaetocerotales</taxon>
        <taxon>Chaetocerotaceae</taxon>
        <taxon>Chaetoceros</taxon>
    </lineage>
</organism>
<dbReference type="InterPro" id="IPR013989">
    <property type="entry name" value="Dev_and_cell_death_domain"/>
</dbReference>
<name>A0A7S3V8P5_9STRA</name>
<dbReference type="GO" id="GO:0016422">
    <property type="term" value="F:mRNA (2'-O-methyladenosine-N6-)-methyltransferase activity"/>
    <property type="evidence" value="ECO:0007669"/>
    <property type="project" value="InterPro"/>
</dbReference>
<dbReference type="PANTHER" id="PTHR21727:SF0">
    <property type="entry name" value="MRNA (2'-O-METHYLADENOSINE-N(6)-)-METHYLTRANSFERASE"/>
    <property type="match status" value="1"/>
</dbReference>
<dbReference type="Pfam" id="PF12237">
    <property type="entry name" value="PCIF1_WW"/>
    <property type="match status" value="1"/>
</dbReference>
<dbReference type="PROSITE" id="PS51222">
    <property type="entry name" value="DCD"/>
    <property type="match status" value="1"/>
</dbReference>
<feature type="region of interest" description="Disordered" evidence="1">
    <location>
        <begin position="558"/>
        <end position="589"/>
    </location>
</feature>
<gene>
    <name evidence="3" type="ORF">CDEB00056_LOCUS8775</name>
</gene>
<proteinExistence type="predicted"/>
<feature type="region of interest" description="Disordered" evidence="1">
    <location>
        <begin position="1381"/>
        <end position="1406"/>
    </location>
</feature>
<evidence type="ECO:0000313" key="3">
    <source>
        <dbReference type="EMBL" id="CAE0463934.1"/>
    </source>
</evidence>
<feature type="compositionally biased region" description="Low complexity" evidence="1">
    <location>
        <begin position="331"/>
        <end position="345"/>
    </location>
</feature>
<feature type="compositionally biased region" description="Polar residues" evidence="1">
    <location>
        <begin position="386"/>
        <end position="411"/>
    </location>
</feature>
<reference evidence="3" key="1">
    <citation type="submission" date="2021-01" db="EMBL/GenBank/DDBJ databases">
        <authorList>
            <person name="Corre E."/>
            <person name="Pelletier E."/>
            <person name="Niang G."/>
            <person name="Scheremetjew M."/>
            <person name="Finn R."/>
            <person name="Kale V."/>
            <person name="Holt S."/>
            <person name="Cochrane G."/>
            <person name="Meng A."/>
            <person name="Brown T."/>
            <person name="Cohen L."/>
        </authorList>
    </citation>
    <scope>NUCLEOTIDE SEQUENCE</scope>
    <source>
        <strain evidence="3">MM31A-1</strain>
    </source>
</reference>
<dbReference type="EMBL" id="HBIO01011284">
    <property type="protein sequence ID" value="CAE0463934.1"/>
    <property type="molecule type" value="Transcribed_RNA"/>
</dbReference>
<feature type="compositionally biased region" description="Low complexity" evidence="1">
    <location>
        <begin position="565"/>
        <end position="574"/>
    </location>
</feature>
<feature type="region of interest" description="Disordered" evidence="1">
    <location>
        <begin position="299"/>
        <end position="412"/>
    </location>
</feature>
<feature type="region of interest" description="Disordered" evidence="1">
    <location>
        <begin position="76"/>
        <end position="103"/>
    </location>
</feature>
<feature type="region of interest" description="Disordered" evidence="1">
    <location>
        <begin position="670"/>
        <end position="752"/>
    </location>
</feature>
<evidence type="ECO:0000259" key="2">
    <source>
        <dbReference type="PROSITE" id="PS51222"/>
    </source>
</evidence>
<feature type="compositionally biased region" description="Polar residues" evidence="1">
    <location>
        <begin position="76"/>
        <end position="90"/>
    </location>
</feature>